<gene>
    <name evidence="3" type="ORF">EKD16_18400</name>
</gene>
<evidence type="ECO:0000256" key="1">
    <source>
        <dbReference type="SAM" id="MobiDB-lite"/>
    </source>
</evidence>
<name>A0A4P6Q8L1_9ACTN</name>
<organism evidence="3 4">
    <name type="scientific">Streptomonospora litoralis</name>
    <dbReference type="NCBI Taxonomy" id="2498135"/>
    <lineage>
        <taxon>Bacteria</taxon>
        <taxon>Bacillati</taxon>
        <taxon>Actinomycetota</taxon>
        <taxon>Actinomycetes</taxon>
        <taxon>Streptosporangiales</taxon>
        <taxon>Nocardiopsidaceae</taxon>
        <taxon>Streptomonospora</taxon>
    </lineage>
</organism>
<reference evidence="3 4" key="1">
    <citation type="submission" date="2019-02" db="EMBL/GenBank/DDBJ databases">
        <authorList>
            <person name="Khodamoradi S."/>
            <person name="Hahnke R.L."/>
            <person name="Kaempfer P."/>
            <person name="Schumann P."/>
            <person name="Rohde M."/>
            <person name="Steinert M."/>
            <person name="Luzhetskyy A."/>
            <person name="Wink J."/>
            <person name="Ruckert C."/>
        </authorList>
    </citation>
    <scope>NUCLEOTIDE SEQUENCE [LARGE SCALE GENOMIC DNA]</scope>
    <source>
        <strain evidence="3 4">M2</strain>
    </source>
</reference>
<dbReference type="Proteomes" id="UP000292235">
    <property type="component" value="Chromosome"/>
</dbReference>
<dbReference type="InterPro" id="IPR032806">
    <property type="entry name" value="YbfD_N"/>
</dbReference>
<evidence type="ECO:0000313" key="3">
    <source>
        <dbReference type="EMBL" id="QBI55444.1"/>
    </source>
</evidence>
<proteinExistence type="predicted"/>
<sequence>MPAPALASPIAPSADPRAAREIRHRLSCIVTIGLCAVVAGARSIAAIGQWAANAPQHTLARLAARTAGEHALEASAPAASTASHDQTDPVLATAETN</sequence>
<dbReference type="OrthoDB" id="4310342at2"/>
<accession>A0A4P6Q8L1</accession>
<dbReference type="EMBL" id="CP036455">
    <property type="protein sequence ID" value="QBI55444.1"/>
    <property type="molecule type" value="Genomic_DNA"/>
</dbReference>
<protein>
    <recommendedName>
        <fullName evidence="2">H repeat-associated protein N-terminal domain-containing protein</fullName>
    </recommendedName>
</protein>
<feature type="compositionally biased region" description="Low complexity" evidence="1">
    <location>
        <begin position="73"/>
        <end position="83"/>
    </location>
</feature>
<evidence type="ECO:0000313" key="4">
    <source>
        <dbReference type="Proteomes" id="UP000292235"/>
    </source>
</evidence>
<feature type="domain" description="H repeat-associated protein N-terminal" evidence="2">
    <location>
        <begin position="14"/>
        <end position="67"/>
    </location>
</feature>
<keyword evidence="4" id="KW-1185">Reference proteome</keyword>
<feature type="region of interest" description="Disordered" evidence="1">
    <location>
        <begin position="71"/>
        <end position="97"/>
    </location>
</feature>
<dbReference type="AlphaFoldDB" id="A0A4P6Q8L1"/>
<dbReference type="Pfam" id="PF13808">
    <property type="entry name" value="DDE_Tnp_1_assoc"/>
    <property type="match status" value="1"/>
</dbReference>
<dbReference type="KEGG" id="strr:EKD16_18400"/>
<evidence type="ECO:0000259" key="2">
    <source>
        <dbReference type="Pfam" id="PF13808"/>
    </source>
</evidence>
<dbReference type="RefSeq" id="WP_131099448.1">
    <property type="nucleotide sequence ID" value="NZ_CP036455.1"/>
</dbReference>